<evidence type="ECO:0000313" key="2">
    <source>
        <dbReference type="EMBL" id="KIJ39410.1"/>
    </source>
</evidence>
<name>A0A0C9VN65_SPHS4</name>
<reference evidence="2 3" key="1">
    <citation type="submission" date="2014-06" db="EMBL/GenBank/DDBJ databases">
        <title>Evolutionary Origins and Diversification of the Mycorrhizal Mutualists.</title>
        <authorList>
            <consortium name="DOE Joint Genome Institute"/>
            <consortium name="Mycorrhizal Genomics Consortium"/>
            <person name="Kohler A."/>
            <person name="Kuo A."/>
            <person name="Nagy L.G."/>
            <person name="Floudas D."/>
            <person name="Copeland A."/>
            <person name="Barry K.W."/>
            <person name="Cichocki N."/>
            <person name="Veneault-Fourrey C."/>
            <person name="LaButti K."/>
            <person name="Lindquist E.A."/>
            <person name="Lipzen A."/>
            <person name="Lundell T."/>
            <person name="Morin E."/>
            <person name="Murat C."/>
            <person name="Riley R."/>
            <person name="Ohm R."/>
            <person name="Sun H."/>
            <person name="Tunlid A."/>
            <person name="Henrissat B."/>
            <person name="Grigoriev I.V."/>
            <person name="Hibbett D.S."/>
            <person name="Martin F."/>
        </authorList>
    </citation>
    <scope>NUCLEOTIDE SEQUENCE [LARGE SCALE GENOMIC DNA]</scope>
    <source>
        <strain evidence="2 3">SS14</strain>
    </source>
</reference>
<dbReference type="AlphaFoldDB" id="A0A0C9VN65"/>
<dbReference type="Proteomes" id="UP000054279">
    <property type="component" value="Unassembled WGS sequence"/>
</dbReference>
<protein>
    <submittedName>
        <fullName evidence="2">Uncharacterized protein</fullName>
    </submittedName>
</protein>
<proteinExistence type="predicted"/>
<evidence type="ECO:0000313" key="3">
    <source>
        <dbReference type="Proteomes" id="UP000054279"/>
    </source>
</evidence>
<sequence length="132" mass="14429">MKRDVEEAQSELLDMSLLSTPVICGIGSRRRKAAEVEAYDDAVDCLNRLAQHLAALTSETEIQAELTRTVGGEGRSSEELRRGLGLREVAEENESGGAKGKGNERGRSEEERERKRRGGGKRDVGSCGVNVW</sequence>
<organism evidence="2 3">
    <name type="scientific">Sphaerobolus stellatus (strain SS14)</name>
    <dbReference type="NCBI Taxonomy" id="990650"/>
    <lineage>
        <taxon>Eukaryota</taxon>
        <taxon>Fungi</taxon>
        <taxon>Dikarya</taxon>
        <taxon>Basidiomycota</taxon>
        <taxon>Agaricomycotina</taxon>
        <taxon>Agaricomycetes</taxon>
        <taxon>Phallomycetidae</taxon>
        <taxon>Geastrales</taxon>
        <taxon>Sphaerobolaceae</taxon>
        <taxon>Sphaerobolus</taxon>
    </lineage>
</organism>
<feature type="region of interest" description="Disordered" evidence="1">
    <location>
        <begin position="67"/>
        <end position="132"/>
    </location>
</feature>
<feature type="compositionally biased region" description="Basic and acidic residues" evidence="1">
    <location>
        <begin position="101"/>
        <end position="113"/>
    </location>
</feature>
<dbReference type="EMBL" id="KN837152">
    <property type="protein sequence ID" value="KIJ39410.1"/>
    <property type="molecule type" value="Genomic_DNA"/>
</dbReference>
<keyword evidence="3" id="KW-1185">Reference proteome</keyword>
<evidence type="ECO:0000256" key="1">
    <source>
        <dbReference type="SAM" id="MobiDB-lite"/>
    </source>
</evidence>
<accession>A0A0C9VN65</accession>
<dbReference type="HOGENOM" id="CLU_1918433_0_0_1"/>
<gene>
    <name evidence="2" type="ORF">M422DRAFT_32676</name>
</gene>